<dbReference type="Proteomes" id="UP001168363">
    <property type="component" value="Unassembled WGS sequence"/>
</dbReference>
<accession>A0ABT8TTL3</accession>
<evidence type="ECO:0000313" key="3">
    <source>
        <dbReference type="Proteomes" id="UP001168363"/>
    </source>
</evidence>
<gene>
    <name evidence="2" type="ORF">QWJ41_16300</name>
</gene>
<name>A0ABT8TTL3_9ACTN</name>
<evidence type="ECO:0000313" key="2">
    <source>
        <dbReference type="EMBL" id="MDO3397287.1"/>
    </source>
</evidence>
<feature type="region of interest" description="Disordered" evidence="1">
    <location>
        <begin position="1"/>
        <end position="25"/>
    </location>
</feature>
<reference evidence="2" key="1">
    <citation type="submission" date="2023-06" db="EMBL/GenBank/DDBJ databases">
        <title>Genome sequence of Nocardioides sp. SOB44.</title>
        <authorList>
            <person name="Zhang G."/>
        </authorList>
    </citation>
    <scope>NUCLEOTIDE SEQUENCE</scope>
    <source>
        <strain evidence="2">SOB44</strain>
    </source>
</reference>
<dbReference type="EMBL" id="JAULSC010000019">
    <property type="protein sequence ID" value="MDO3397287.1"/>
    <property type="molecule type" value="Genomic_DNA"/>
</dbReference>
<sequence length="390" mass="42960">MNAAQEDGRQPSEVRKKGVPARTRDLPVEALHPGFPAPARYGDGCFICHRVFDGDVHETEEDVIPKWVLKRLGLGNAGADLPNGQVFGYGKRKVPCCFDCNQRMSASLEKPVSEAFAKGCDAVRELDFTVLFLWLAKVYYGTRYRETGLREAVRDPESQVMLEPSDLSATAEHLRRCLQHRPDQLTLAAQPASIFVFRAGMPDAKENRFDYFVPTMPPADLVAVRCNDVFVIGIFGDNGYWGEQLGGIRIVHEALSSLTLHPVQCEELAVWFASEVGGAHASSGCYDFVTTVRDETPHTVFLPQFEVSPTGVPIGLLNQMRVKSFLRRLNVDLSEDDGKAIGSAPHPPTTLFNNSTQALVQATCFERSCRDVFRQAGWVAPGPECVACGA</sequence>
<comment type="caution">
    <text evidence="2">The sequence shown here is derived from an EMBL/GenBank/DDBJ whole genome shotgun (WGS) entry which is preliminary data.</text>
</comment>
<organism evidence="2 3">
    <name type="scientific">Nocardioides cremeus</name>
    <dbReference type="NCBI Taxonomy" id="3058044"/>
    <lineage>
        <taxon>Bacteria</taxon>
        <taxon>Bacillati</taxon>
        <taxon>Actinomycetota</taxon>
        <taxon>Actinomycetes</taxon>
        <taxon>Propionibacteriales</taxon>
        <taxon>Nocardioidaceae</taxon>
        <taxon>Nocardioides</taxon>
    </lineage>
</organism>
<proteinExistence type="predicted"/>
<protein>
    <submittedName>
        <fullName evidence="2">Uncharacterized protein</fullName>
    </submittedName>
</protein>
<evidence type="ECO:0000256" key="1">
    <source>
        <dbReference type="SAM" id="MobiDB-lite"/>
    </source>
</evidence>
<keyword evidence="3" id="KW-1185">Reference proteome</keyword>
<dbReference type="RefSeq" id="WP_302709455.1">
    <property type="nucleotide sequence ID" value="NZ_JAULSC010000019.1"/>
</dbReference>